<dbReference type="Pfam" id="PF22938">
    <property type="entry name" value="Integrase_p58_C"/>
    <property type="match status" value="1"/>
</dbReference>
<proteinExistence type="predicted"/>
<dbReference type="PANTHER" id="PTHR37984">
    <property type="entry name" value="PROTEIN CBG26694"/>
    <property type="match status" value="1"/>
</dbReference>
<dbReference type="Proteomes" id="UP000747542">
    <property type="component" value="Unassembled WGS sequence"/>
</dbReference>
<dbReference type="AlphaFoldDB" id="A0A8J5MMS0"/>
<organism evidence="2 3">
    <name type="scientific">Homarus americanus</name>
    <name type="common">American lobster</name>
    <dbReference type="NCBI Taxonomy" id="6706"/>
    <lineage>
        <taxon>Eukaryota</taxon>
        <taxon>Metazoa</taxon>
        <taxon>Ecdysozoa</taxon>
        <taxon>Arthropoda</taxon>
        <taxon>Crustacea</taxon>
        <taxon>Multicrustacea</taxon>
        <taxon>Malacostraca</taxon>
        <taxon>Eumalacostraca</taxon>
        <taxon>Eucarida</taxon>
        <taxon>Decapoda</taxon>
        <taxon>Pleocyemata</taxon>
        <taxon>Astacidea</taxon>
        <taxon>Nephropoidea</taxon>
        <taxon>Nephropidae</taxon>
        <taxon>Homarus</taxon>
    </lineage>
</organism>
<evidence type="ECO:0000313" key="3">
    <source>
        <dbReference type="Proteomes" id="UP000747542"/>
    </source>
</evidence>
<evidence type="ECO:0000259" key="1">
    <source>
        <dbReference type="Pfam" id="PF22938"/>
    </source>
</evidence>
<dbReference type="InterPro" id="IPR054465">
    <property type="entry name" value="Integrase_p58-like_C"/>
</dbReference>
<dbReference type="PANTHER" id="PTHR37984:SF5">
    <property type="entry name" value="PROTEIN NYNRIN-LIKE"/>
    <property type="match status" value="1"/>
</dbReference>
<gene>
    <name evidence="2" type="ORF">Hamer_G010034</name>
</gene>
<comment type="caution">
    <text evidence="2">The sequence shown here is derived from an EMBL/GenBank/DDBJ whole genome shotgun (WGS) entry which is preliminary data.</text>
</comment>
<name>A0A8J5MMS0_HOMAM</name>
<reference evidence="2" key="1">
    <citation type="journal article" date="2021" name="Sci. Adv.">
        <title>The American lobster genome reveals insights on longevity, neural, and immune adaptations.</title>
        <authorList>
            <person name="Polinski J.M."/>
            <person name="Zimin A.V."/>
            <person name="Clark K.F."/>
            <person name="Kohn A.B."/>
            <person name="Sadowski N."/>
            <person name="Timp W."/>
            <person name="Ptitsyn A."/>
            <person name="Khanna P."/>
            <person name="Romanova D.Y."/>
            <person name="Williams P."/>
            <person name="Greenwood S.J."/>
            <person name="Moroz L.L."/>
            <person name="Walt D.R."/>
            <person name="Bodnar A.G."/>
        </authorList>
    </citation>
    <scope>NUCLEOTIDE SEQUENCE</scope>
    <source>
        <strain evidence="2">GMGI-L3</strain>
    </source>
</reference>
<dbReference type="InterPro" id="IPR050951">
    <property type="entry name" value="Retrovirus_Pol_polyprotein"/>
</dbReference>
<evidence type="ECO:0000313" key="2">
    <source>
        <dbReference type="EMBL" id="KAG7157191.1"/>
    </source>
</evidence>
<feature type="domain" description="Integrase p58-like C-terminal" evidence="1">
    <location>
        <begin position="113"/>
        <end position="129"/>
    </location>
</feature>
<protein>
    <recommendedName>
        <fullName evidence="1">Integrase p58-like C-terminal domain-containing protein</fullName>
    </recommendedName>
</protein>
<keyword evidence="3" id="KW-1185">Reference proteome</keyword>
<accession>A0A8J5MMS0</accession>
<dbReference type="EMBL" id="JAHLQT010037907">
    <property type="protein sequence ID" value="KAG7157191.1"/>
    <property type="molecule type" value="Genomic_DNA"/>
</dbReference>
<sequence>MAYRSAAHDSTGYTPAKLKLGHELGLPVDLLTGKAPDEELPEKVTSYAKSLQERLMEVYHQVRGALELSGDVMKRNYDGNASQVYYKDCDMVWLYNPLRKKGQSPKLQNPWEGPYTVVERLSDVTYRIRG</sequence>